<name>A0A0C2BIJ5_9BILA</name>
<evidence type="ECO:0000313" key="1">
    <source>
        <dbReference type="EMBL" id="KIH43613.1"/>
    </source>
</evidence>
<evidence type="ECO:0000313" key="2">
    <source>
        <dbReference type="Proteomes" id="UP000054047"/>
    </source>
</evidence>
<dbReference type="AlphaFoldDB" id="A0A0C2BIJ5"/>
<gene>
    <name evidence="1" type="ORF">ANCDUO_26377</name>
</gene>
<sequence length="68" mass="7436">FLETSAKANIHIDTAFYDLAEAILDKKGLDLASETCAIAASFLNLKFEESVLGQYFSESHSSKSFTSI</sequence>
<dbReference type="OrthoDB" id="9989112at2759"/>
<keyword evidence="2" id="KW-1185">Reference proteome</keyword>
<accession>A0A0C2BIJ5</accession>
<reference evidence="1 2" key="1">
    <citation type="submission" date="2013-12" db="EMBL/GenBank/DDBJ databases">
        <title>Draft genome of the parsitic nematode Ancylostoma duodenale.</title>
        <authorList>
            <person name="Mitreva M."/>
        </authorList>
    </citation>
    <scope>NUCLEOTIDE SEQUENCE [LARGE SCALE GENOMIC DNA]</scope>
    <source>
        <strain evidence="1 2">Zhejiang</strain>
    </source>
</reference>
<proteinExistence type="predicted"/>
<dbReference type="EMBL" id="KN784302">
    <property type="protein sequence ID" value="KIH43613.1"/>
    <property type="molecule type" value="Genomic_DNA"/>
</dbReference>
<protein>
    <submittedName>
        <fullName evidence="1">Uncharacterized protein</fullName>
    </submittedName>
</protein>
<organism evidence="1 2">
    <name type="scientific">Ancylostoma duodenale</name>
    <dbReference type="NCBI Taxonomy" id="51022"/>
    <lineage>
        <taxon>Eukaryota</taxon>
        <taxon>Metazoa</taxon>
        <taxon>Ecdysozoa</taxon>
        <taxon>Nematoda</taxon>
        <taxon>Chromadorea</taxon>
        <taxon>Rhabditida</taxon>
        <taxon>Rhabditina</taxon>
        <taxon>Rhabditomorpha</taxon>
        <taxon>Strongyloidea</taxon>
        <taxon>Ancylostomatidae</taxon>
        <taxon>Ancylostomatinae</taxon>
        <taxon>Ancylostoma</taxon>
    </lineage>
</organism>
<dbReference type="Proteomes" id="UP000054047">
    <property type="component" value="Unassembled WGS sequence"/>
</dbReference>
<feature type="non-terminal residue" evidence="1">
    <location>
        <position position="1"/>
    </location>
</feature>